<protein>
    <recommendedName>
        <fullName evidence="1">DUF1653 domain-containing protein</fullName>
    </recommendedName>
</protein>
<feature type="domain" description="DUF1653" evidence="1">
    <location>
        <begin position="4"/>
        <end position="68"/>
    </location>
</feature>
<dbReference type="KEGG" id="bbgw:UT28_C0001G0701"/>
<sequence>MKLGKYKHYKGDLVEVIGKSLHSETLEEFVTYKHISGKRKDEEYFWVRPIKMFKENVIIEGKETPRFEFIEGKQ</sequence>
<reference evidence="2 3" key="1">
    <citation type="journal article" date="2015" name="Nature">
        <title>rRNA introns, odd ribosomes, and small enigmatic genomes across a large radiation of phyla.</title>
        <authorList>
            <person name="Brown C.T."/>
            <person name="Hug L.A."/>
            <person name="Thomas B.C."/>
            <person name="Sharon I."/>
            <person name="Castelle C.J."/>
            <person name="Singh A."/>
            <person name="Wilkins M.J."/>
            <person name="Williams K.H."/>
            <person name="Banfield J.F."/>
        </authorList>
    </citation>
    <scope>NUCLEOTIDE SEQUENCE [LARGE SCALE GENOMIC DNA]</scope>
</reference>
<organism evidence="2 3">
    <name type="scientific">Berkelbacteria bacterium GW2011_GWE1_39_12</name>
    <dbReference type="NCBI Taxonomy" id="1618337"/>
    <lineage>
        <taxon>Bacteria</taxon>
        <taxon>Candidatus Berkelbacteria</taxon>
    </lineage>
</organism>
<evidence type="ECO:0000259" key="1">
    <source>
        <dbReference type="Pfam" id="PF07866"/>
    </source>
</evidence>
<dbReference type="AlphaFoldDB" id="A0A0G4B509"/>
<name>A0A0G4B509_9BACT</name>
<dbReference type="EMBL" id="CP011213">
    <property type="protein sequence ID" value="AKM82493.1"/>
    <property type="molecule type" value="Genomic_DNA"/>
</dbReference>
<dbReference type="InterPro" id="IPR023387">
    <property type="entry name" value="DUF1653-like_dom"/>
</dbReference>
<evidence type="ECO:0000313" key="3">
    <source>
        <dbReference type="Proteomes" id="UP000035648"/>
    </source>
</evidence>
<dbReference type="STRING" id="1618337.UT28_C0001G0701"/>
<dbReference type="Gene3D" id="2.30.30.320">
    <property type="entry name" value="DUF1653-like domain"/>
    <property type="match status" value="1"/>
</dbReference>
<dbReference type="InterPro" id="IPR037135">
    <property type="entry name" value="DUF1653-like_dom_sf"/>
</dbReference>
<accession>A0A0G4B509</accession>
<evidence type="ECO:0000313" key="2">
    <source>
        <dbReference type="EMBL" id="AKM82493.1"/>
    </source>
</evidence>
<dbReference type="Proteomes" id="UP000035648">
    <property type="component" value="Chromosome"/>
</dbReference>
<proteinExistence type="predicted"/>
<dbReference type="Pfam" id="PF07866">
    <property type="entry name" value="DUF1653"/>
    <property type="match status" value="1"/>
</dbReference>
<gene>
    <name evidence="2" type="ORF">UT28_C0001G0701</name>
</gene>